<dbReference type="InterPro" id="IPR046751">
    <property type="entry name" value="TED_2"/>
</dbReference>
<dbReference type="Proteomes" id="UP000185426">
    <property type="component" value="Plasmid unnamed1"/>
</dbReference>
<evidence type="ECO:0000256" key="1">
    <source>
        <dbReference type="SAM" id="SignalP"/>
    </source>
</evidence>
<dbReference type="EMBL" id="CP015608">
    <property type="protein sequence ID" value="APT48387.1"/>
    <property type="molecule type" value="Genomic_DNA"/>
</dbReference>
<reference evidence="3 4" key="1">
    <citation type="submission" date="2016-05" db="EMBL/GenBank/DDBJ databases">
        <title>Complete Genome and Methylome Analysis of Psychrotrophic Bacterial Isolates from Antarctic Lake Untersee.</title>
        <authorList>
            <person name="Fomenkov A."/>
            <person name="Akimov V.N."/>
            <person name="Vasilyeva L.V."/>
            <person name="Andersen D."/>
            <person name="Vincze T."/>
            <person name="Roberts R.J."/>
        </authorList>
    </citation>
    <scope>NUCLEOTIDE SEQUENCE [LARGE SCALE GENOMIC DNA]</scope>
    <source>
        <strain evidence="3 4">U14-5</strain>
        <plasmid evidence="3 4">unnamed1</plasmid>
    </source>
</reference>
<evidence type="ECO:0000259" key="2">
    <source>
        <dbReference type="Pfam" id="PF20610"/>
    </source>
</evidence>
<feature type="signal peptide" evidence="1">
    <location>
        <begin position="1"/>
        <end position="28"/>
    </location>
</feature>
<sequence length="770" mass="87929">MIKHFKVSLLIIAFSVVVVLFMPNKAHALTAVAKGPYTWVGPHGIPNTAAYIEIDGHVVFCIDPHKNAPYGGQSYEMSKYDDKGLRSILYYGYGGYGNEIGNSMEAYIKTHFALSNWVHGKREKNDSYINEDPDVWRLLQHAKKQDVPSTKFSFNKSKVVSKVSGNVQKSETIKFNGDKKNSVKISVPKKVTIHVGTKSQTGGTYKLNGGDSFYFTAPLDYDESFKSGSLSGEMYTFAGLLYMPKKDYQRLLNGKFVLDPAVTDGFTVAFEKRQRNITILHKDKFDNSLLEEEKYKKDIGSNYKYSTKNEIKKGTKTFVPVKQETKTGVLQNKDVTLTFYYKLQRKITVLHKDNRDGKLLRKEEFLKNRGDKYSYSPAKDLKKGEYTYRPVSNEKITGSVNSENITITFYYDVPLMKVGLEKLQIFTNNADKGLPVKIFLAKNENYPPSTKGFASSKIDIALYQSKTKLASKTYSAKDFPETLNMKIPVEGLKVNQSKSYTVKFENFSKFDFDVPKQLSSLTTKGYTSAEKTIELDIKKTIKGYESSYVVMTEITPSTTMKSFFETYGINGNALINQKTGYGLEQEMKYKYTNQIGKDDEKAEFNFNVPSQLIDSYLEYKEKDGNSIVPMEKVVDKVQTIKESSVRETTFSFPHVNVEKETGRLFSDEQVEKKDKRQKYKLIDGGRKFYTPIWSDLKEYKVFHLTNTLGVNDVRFKVTDSIRLDAYMYSHMDSSTKGRDEILLMPINSDEPFPNGIPKGWTKQDVEWLKK</sequence>
<dbReference type="Pfam" id="PF20610">
    <property type="entry name" value="TED_2"/>
    <property type="match status" value="1"/>
</dbReference>
<keyword evidence="3" id="KW-0614">Plasmid</keyword>
<name>A0A1L6ZPE4_BACIA</name>
<dbReference type="AlphaFoldDB" id="A0A1L6ZPE4"/>
<organism evidence="3 4">
    <name type="scientific">Bacillus safensis</name>
    <dbReference type="NCBI Taxonomy" id="561879"/>
    <lineage>
        <taxon>Bacteria</taxon>
        <taxon>Bacillati</taxon>
        <taxon>Bacillota</taxon>
        <taxon>Bacilli</taxon>
        <taxon>Bacillales</taxon>
        <taxon>Bacillaceae</taxon>
        <taxon>Bacillus</taxon>
    </lineage>
</organism>
<protein>
    <recommendedName>
        <fullName evidence="2">Thioester domain-containing protein</fullName>
    </recommendedName>
</protein>
<evidence type="ECO:0000313" key="4">
    <source>
        <dbReference type="Proteomes" id="UP000185426"/>
    </source>
</evidence>
<gene>
    <name evidence="3" type="ORF">BSA145_21225</name>
</gene>
<feature type="chain" id="PRO_5011978683" description="Thioester domain-containing protein" evidence="1">
    <location>
        <begin position="29"/>
        <end position="770"/>
    </location>
</feature>
<proteinExistence type="predicted"/>
<feature type="domain" description="Thioester" evidence="2">
    <location>
        <begin position="50"/>
        <end position="120"/>
    </location>
</feature>
<accession>A0A1L6ZPE4</accession>
<keyword evidence="1" id="KW-0732">Signal</keyword>
<evidence type="ECO:0000313" key="3">
    <source>
        <dbReference type="EMBL" id="APT48387.1"/>
    </source>
</evidence>
<dbReference type="RefSeq" id="WP_075623813.1">
    <property type="nucleotide sequence ID" value="NZ_CP015608.1"/>
</dbReference>
<geneLocation type="plasmid" evidence="3 4">
    <name>unnamed1</name>
</geneLocation>